<evidence type="ECO:0000313" key="10">
    <source>
        <dbReference type="EMBL" id="NWQ94842.1"/>
    </source>
</evidence>
<keyword evidence="4 8" id="KW-0732">Signal</keyword>
<dbReference type="GO" id="GO:0009374">
    <property type="term" value="F:biotin binding"/>
    <property type="evidence" value="ECO:0007669"/>
    <property type="project" value="UniProtKB-UniRule"/>
</dbReference>
<evidence type="ECO:0000256" key="9">
    <source>
        <dbReference type="SAM" id="MobiDB-lite"/>
    </source>
</evidence>
<dbReference type="InterPro" id="IPR005469">
    <property type="entry name" value="Avidin"/>
</dbReference>
<evidence type="ECO:0000256" key="4">
    <source>
        <dbReference type="ARBA" id="ARBA00022729"/>
    </source>
</evidence>
<evidence type="ECO:0000256" key="5">
    <source>
        <dbReference type="ARBA" id="ARBA00023157"/>
    </source>
</evidence>
<evidence type="ECO:0000256" key="7">
    <source>
        <dbReference type="ARBA" id="ARBA00023267"/>
    </source>
</evidence>
<feature type="non-terminal residue" evidence="10">
    <location>
        <position position="117"/>
    </location>
</feature>
<reference evidence="10 11" key="1">
    <citation type="submission" date="2019-09" db="EMBL/GenBank/DDBJ databases">
        <title>Bird 10,000 Genomes (B10K) Project - Family phase.</title>
        <authorList>
            <person name="Zhang G."/>
        </authorList>
    </citation>
    <scope>NUCLEOTIDE SEQUENCE [LARGE SCALE GENOMIC DNA]</scope>
    <source>
        <strain evidence="10">B10K-DU-001-64</strain>
        <tissue evidence="10">Muscle</tissue>
    </source>
</reference>
<evidence type="ECO:0000256" key="8">
    <source>
        <dbReference type="RuleBase" id="RU369114"/>
    </source>
</evidence>
<dbReference type="SUPFAM" id="SSF50876">
    <property type="entry name" value="Avidin/streptavidin"/>
    <property type="match status" value="1"/>
</dbReference>
<dbReference type="AlphaFoldDB" id="A0A7K4TC96"/>
<keyword evidence="3 8" id="KW-0964">Secreted</keyword>
<feature type="region of interest" description="Disordered" evidence="9">
    <location>
        <begin position="75"/>
        <end position="117"/>
    </location>
</feature>
<proteinExistence type="inferred from homology"/>
<keyword evidence="5" id="KW-1015">Disulfide bond</keyword>
<dbReference type="InterPro" id="IPR051764">
    <property type="entry name" value="Avidin/Streptavidin-rel"/>
</dbReference>
<dbReference type="PROSITE" id="PS51326">
    <property type="entry name" value="AVIDIN_2"/>
    <property type="match status" value="1"/>
</dbReference>
<comment type="function">
    <text evidence="8">Forms a strong non-covalent specific complex with biotin.</text>
</comment>
<dbReference type="InterPro" id="IPR005468">
    <property type="entry name" value="Avidin/str"/>
</dbReference>
<comment type="subcellular location">
    <subcellularLocation>
        <location evidence="1 8">Secreted</location>
    </subcellularLocation>
</comment>
<dbReference type="Gene3D" id="2.40.128.30">
    <property type="entry name" value="Avidin-like"/>
    <property type="match status" value="1"/>
</dbReference>
<dbReference type="InterPro" id="IPR036896">
    <property type="entry name" value="Avidin-like_sf"/>
</dbReference>
<evidence type="ECO:0000256" key="2">
    <source>
        <dbReference type="ARBA" id="ARBA00006297"/>
    </source>
</evidence>
<dbReference type="Pfam" id="PF01382">
    <property type="entry name" value="Avidin"/>
    <property type="match status" value="1"/>
</dbReference>
<feature type="non-terminal residue" evidence="10">
    <location>
        <position position="1"/>
    </location>
</feature>
<protein>
    <recommendedName>
        <fullName evidence="8">Avidin</fullName>
    </recommendedName>
</protein>
<evidence type="ECO:0000256" key="6">
    <source>
        <dbReference type="ARBA" id="ARBA00023180"/>
    </source>
</evidence>
<comment type="similarity">
    <text evidence="2 8">Belongs to the avidin/streptavidin family.</text>
</comment>
<sequence length="117" mass="12566">QCDLQGLWRNELGSNMTLSALDTAGTFSGSYHTAVAATNKQILVSPLQGVQQHPAAKGQPTFGFTVQWQFAGTAVPSTASRGSQRSPAHAGSGETLEPTWLLREEVPSRRDAWKATR</sequence>
<dbReference type="EMBL" id="VYXH01009242">
    <property type="protein sequence ID" value="NWQ94842.1"/>
    <property type="molecule type" value="Genomic_DNA"/>
</dbReference>
<feature type="compositionally biased region" description="Basic and acidic residues" evidence="9">
    <location>
        <begin position="102"/>
        <end position="117"/>
    </location>
</feature>
<dbReference type="PRINTS" id="PR00709">
    <property type="entry name" value="AVIDIN"/>
</dbReference>
<keyword evidence="6 8" id="KW-0325">Glycoprotein</keyword>
<dbReference type="Proteomes" id="UP000574691">
    <property type="component" value="Unassembled WGS sequence"/>
</dbReference>
<gene>
    <name evidence="10" type="primary">Avd_0</name>
    <name evidence="10" type="ORF">BURBIS_R04752</name>
</gene>
<dbReference type="GO" id="GO:0005576">
    <property type="term" value="C:extracellular region"/>
    <property type="evidence" value="ECO:0007669"/>
    <property type="project" value="UniProtKB-SubCell"/>
</dbReference>
<evidence type="ECO:0000256" key="3">
    <source>
        <dbReference type="ARBA" id="ARBA00022525"/>
    </source>
</evidence>
<name>A0A7K4TC96_9CHAR</name>
<keyword evidence="7 8" id="KW-0092">Biotin</keyword>
<organism evidence="10 11">
    <name type="scientific">Burhinus bistriatus</name>
    <dbReference type="NCBI Taxonomy" id="240201"/>
    <lineage>
        <taxon>Eukaryota</taxon>
        <taxon>Metazoa</taxon>
        <taxon>Chordata</taxon>
        <taxon>Craniata</taxon>
        <taxon>Vertebrata</taxon>
        <taxon>Euteleostomi</taxon>
        <taxon>Archelosauria</taxon>
        <taxon>Archosauria</taxon>
        <taxon>Dinosauria</taxon>
        <taxon>Saurischia</taxon>
        <taxon>Theropoda</taxon>
        <taxon>Coelurosauria</taxon>
        <taxon>Aves</taxon>
        <taxon>Neognathae</taxon>
        <taxon>Neoaves</taxon>
        <taxon>Charadriiformes</taxon>
        <taxon>Burhinidae</taxon>
        <taxon>Burhinus</taxon>
    </lineage>
</organism>
<evidence type="ECO:0000313" key="11">
    <source>
        <dbReference type="Proteomes" id="UP000574691"/>
    </source>
</evidence>
<feature type="compositionally biased region" description="Polar residues" evidence="9">
    <location>
        <begin position="75"/>
        <end position="86"/>
    </location>
</feature>
<comment type="caution">
    <text evidence="10">The sequence shown here is derived from an EMBL/GenBank/DDBJ whole genome shotgun (WGS) entry which is preliminary data.</text>
</comment>
<keyword evidence="11" id="KW-1185">Reference proteome</keyword>
<accession>A0A7K4TC96</accession>
<evidence type="ECO:0000256" key="1">
    <source>
        <dbReference type="ARBA" id="ARBA00004613"/>
    </source>
</evidence>
<dbReference type="PANTHER" id="PTHR34399">
    <property type="entry name" value="AVIDIN-RELATED"/>
    <property type="match status" value="1"/>
</dbReference>
<comment type="subunit">
    <text evidence="8">Homotetramer.</text>
</comment>
<dbReference type="PANTHER" id="PTHR34399:SF3">
    <property type="entry name" value="AVID PROTEIN-RELATED"/>
    <property type="match status" value="1"/>
</dbReference>